<evidence type="ECO:0000256" key="1">
    <source>
        <dbReference type="ARBA" id="ARBA00004141"/>
    </source>
</evidence>
<accession>A0A1J8PKU5</accession>
<dbReference type="InterPro" id="IPR004843">
    <property type="entry name" value="Calcineurin-like_PHP"/>
</dbReference>
<dbReference type="STRING" id="180088.A0A1J8PKU5"/>
<dbReference type="OrthoDB" id="5977743at2759"/>
<evidence type="ECO:0000256" key="2">
    <source>
        <dbReference type="ARBA" id="ARBA00022692"/>
    </source>
</evidence>
<proteinExistence type="predicted"/>
<dbReference type="AlphaFoldDB" id="A0A1J8PKU5"/>
<sequence length="542" mass="60901">MSGYLPKLWPPSRIIVVSGLRATWILVVLWYEICAFDHVLHACQWPDIHQPNAPDSRIGRVLVVADPQIIDHRSYPGRGFLLKTLGQFIIDLNLRRSWRSTISRLQPHAVVFLGDLMDNGRATVKLQLATEVARLITRYNAYAARFFDIFKMRDNIATFFLPGNHDIGLGETASFSLQAGKRYTSYFGRRNDKISVGNHTLLFVDSIALVEEDVIRADQGYSYDNWPAVAGGTVNFVKRFAAHEHANPIILFTHIPLARPLGTDCGPLRERGTIRQGWGFGYQNTLSDEASQFLLGLLRPSLILSGDDHDYCEYSHPLPLVSVPSSTTAREVTVKSFSMAMGIRRPGFQLLSLTSSIPSFEALTQLPNSPLDTPCFLPDQLGIYLSIYVPFILLSLLSLLAFNIHRIRTRNNKQQLRRSEVAPRSSCPDHSASRATSKIELSRRPLGRSNTDDTDEDPLPPPVTKLAKPARSSKLRGRISSCSWAFYLLGRQRRIEVLLPCSRVDRGMHEAGLLRGFLSDVLDVAWPPVLVFCVAAWWAMHF</sequence>
<keyword evidence="3 6" id="KW-1133">Transmembrane helix</keyword>
<evidence type="ECO:0000313" key="8">
    <source>
        <dbReference type="EMBL" id="OJA09175.1"/>
    </source>
</evidence>
<keyword evidence="4 6" id="KW-0472">Membrane</keyword>
<dbReference type="Gene3D" id="3.60.21.10">
    <property type="match status" value="1"/>
</dbReference>
<dbReference type="GO" id="GO:0006506">
    <property type="term" value="P:GPI anchor biosynthetic process"/>
    <property type="evidence" value="ECO:0007669"/>
    <property type="project" value="InterPro"/>
</dbReference>
<organism evidence="8 9">
    <name type="scientific">Rhizopogon vesiculosus</name>
    <dbReference type="NCBI Taxonomy" id="180088"/>
    <lineage>
        <taxon>Eukaryota</taxon>
        <taxon>Fungi</taxon>
        <taxon>Dikarya</taxon>
        <taxon>Basidiomycota</taxon>
        <taxon>Agaricomycotina</taxon>
        <taxon>Agaricomycetes</taxon>
        <taxon>Agaricomycetidae</taxon>
        <taxon>Boletales</taxon>
        <taxon>Suillineae</taxon>
        <taxon>Rhizopogonaceae</taxon>
        <taxon>Rhizopogon</taxon>
    </lineage>
</organism>
<feature type="transmembrane region" description="Helical" evidence="6">
    <location>
        <begin position="521"/>
        <end position="540"/>
    </location>
</feature>
<protein>
    <recommendedName>
        <fullName evidence="7">Calcineurin-like phosphoesterase domain-containing protein</fullName>
    </recommendedName>
</protein>
<feature type="region of interest" description="Disordered" evidence="5">
    <location>
        <begin position="413"/>
        <end position="471"/>
    </location>
</feature>
<keyword evidence="9" id="KW-1185">Reference proteome</keyword>
<name>A0A1J8PKU5_9AGAM</name>
<dbReference type="Pfam" id="PF00149">
    <property type="entry name" value="Metallophos"/>
    <property type="match status" value="1"/>
</dbReference>
<dbReference type="SUPFAM" id="SSF56300">
    <property type="entry name" value="Metallo-dependent phosphatases"/>
    <property type="match status" value="1"/>
</dbReference>
<evidence type="ECO:0000259" key="7">
    <source>
        <dbReference type="Pfam" id="PF00149"/>
    </source>
</evidence>
<comment type="subcellular location">
    <subcellularLocation>
        <location evidence="1">Membrane</location>
        <topology evidence="1">Multi-pass membrane protein</topology>
    </subcellularLocation>
</comment>
<gene>
    <name evidence="8" type="ORF">AZE42_00692</name>
</gene>
<comment type="caution">
    <text evidence="8">The sequence shown here is derived from an EMBL/GenBank/DDBJ whole genome shotgun (WGS) entry which is preliminary data.</text>
</comment>
<dbReference type="InterPro" id="IPR029052">
    <property type="entry name" value="Metallo-depent_PP-like"/>
</dbReference>
<evidence type="ECO:0000256" key="5">
    <source>
        <dbReference type="SAM" id="MobiDB-lite"/>
    </source>
</evidence>
<dbReference type="GO" id="GO:0005783">
    <property type="term" value="C:endoplasmic reticulum"/>
    <property type="evidence" value="ECO:0007669"/>
    <property type="project" value="TreeGrafter"/>
</dbReference>
<dbReference type="PANTHER" id="PTHR13315">
    <property type="entry name" value="METALLO PHOSPHOESTERASE RELATED"/>
    <property type="match status" value="1"/>
</dbReference>
<dbReference type="Proteomes" id="UP000183567">
    <property type="component" value="Unassembled WGS sequence"/>
</dbReference>
<feature type="transmembrane region" description="Helical" evidence="6">
    <location>
        <begin position="381"/>
        <end position="404"/>
    </location>
</feature>
<dbReference type="InterPro" id="IPR033308">
    <property type="entry name" value="PGAP5/Cdc1/Ted1"/>
</dbReference>
<dbReference type="EMBL" id="LVVM01006000">
    <property type="protein sequence ID" value="OJA09175.1"/>
    <property type="molecule type" value="Genomic_DNA"/>
</dbReference>
<evidence type="ECO:0000256" key="4">
    <source>
        <dbReference type="ARBA" id="ARBA00023136"/>
    </source>
</evidence>
<reference evidence="8 9" key="1">
    <citation type="submission" date="2016-03" db="EMBL/GenBank/DDBJ databases">
        <title>Comparative genomics of the ectomycorrhizal sister species Rhizopogon vinicolor and Rhizopogon vesiculosus (Basidiomycota: Boletales) reveals a divergence of the mating type B locus.</title>
        <authorList>
            <person name="Mujic A.B."/>
            <person name="Kuo A."/>
            <person name="Tritt A."/>
            <person name="Lipzen A."/>
            <person name="Chen C."/>
            <person name="Johnson J."/>
            <person name="Sharma A."/>
            <person name="Barry K."/>
            <person name="Grigoriev I.V."/>
            <person name="Spatafora J.W."/>
        </authorList>
    </citation>
    <scope>NUCLEOTIDE SEQUENCE [LARGE SCALE GENOMIC DNA]</scope>
    <source>
        <strain evidence="8 9">AM-OR11-056</strain>
    </source>
</reference>
<feature type="domain" description="Calcineurin-like phosphoesterase" evidence="7">
    <location>
        <begin position="60"/>
        <end position="310"/>
    </location>
</feature>
<evidence type="ECO:0000256" key="6">
    <source>
        <dbReference type="SAM" id="Phobius"/>
    </source>
</evidence>
<dbReference type="GO" id="GO:0016020">
    <property type="term" value="C:membrane"/>
    <property type="evidence" value="ECO:0007669"/>
    <property type="project" value="UniProtKB-SubCell"/>
</dbReference>
<keyword evidence="2 6" id="KW-0812">Transmembrane</keyword>
<dbReference type="GO" id="GO:0016787">
    <property type="term" value="F:hydrolase activity"/>
    <property type="evidence" value="ECO:0007669"/>
    <property type="project" value="InterPro"/>
</dbReference>
<evidence type="ECO:0000256" key="3">
    <source>
        <dbReference type="ARBA" id="ARBA00022989"/>
    </source>
</evidence>
<evidence type="ECO:0000313" key="9">
    <source>
        <dbReference type="Proteomes" id="UP000183567"/>
    </source>
</evidence>
<dbReference type="PANTHER" id="PTHR13315:SF4">
    <property type="entry name" value="METALLOPHOSPHOESTERASE, ISOFORM E"/>
    <property type="match status" value="1"/>
</dbReference>